<reference evidence="1 2" key="2">
    <citation type="submission" date="2018-11" db="EMBL/GenBank/DDBJ databases">
        <authorList>
            <consortium name="Pathogen Informatics"/>
        </authorList>
    </citation>
    <scope>NUCLEOTIDE SEQUENCE [LARGE SCALE GENOMIC DNA]</scope>
    <source>
        <strain evidence="1">Dakar</strain>
        <strain evidence="2">Dakar, Senegal</strain>
    </source>
</reference>
<gene>
    <name evidence="1" type="ORF">SCUD_LOCUS2182</name>
</gene>
<sequence>MRPMSIIFSPVSGWNAESYTFFACQSFSTVKPG</sequence>
<protein>
    <submittedName>
        <fullName evidence="3">Shufflon protein C</fullName>
    </submittedName>
</protein>
<dbReference type="EMBL" id="UZAK01002009">
    <property type="protein sequence ID" value="VDO72715.1"/>
    <property type="molecule type" value="Genomic_DNA"/>
</dbReference>
<keyword evidence="2" id="KW-1185">Reference proteome</keyword>
<dbReference type="WBParaSite" id="SCUD_0000218101-mRNA-1">
    <property type="protein sequence ID" value="SCUD_0000218101-mRNA-1"/>
    <property type="gene ID" value="SCUD_0000218101"/>
</dbReference>
<organism evidence="3">
    <name type="scientific">Schistosoma curassoni</name>
    <dbReference type="NCBI Taxonomy" id="6186"/>
    <lineage>
        <taxon>Eukaryota</taxon>
        <taxon>Metazoa</taxon>
        <taxon>Spiralia</taxon>
        <taxon>Lophotrochozoa</taxon>
        <taxon>Platyhelminthes</taxon>
        <taxon>Trematoda</taxon>
        <taxon>Digenea</taxon>
        <taxon>Strigeidida</taxon>
        <taxon>Schistosomatoidea</taxon>
        <taxon>Schistosomatidae</taxon>
        <taxon>Schistosoma</taxon>
    </lineage>
</organism>
<accession>A0A183JHK8</accession>
<evidence type="ECO:0000313" key="2">
    <source>
        <dbReference type="Proteomes" id="UP000279833"/>
    </source>
</evidence>
<dbReference type="AlphaFoldDB" id="A0A183JHK8"/>
<evidence type="ECO:0000313" key="1">
    <source>
        <dbReference type="EMBL" id="VDO72715.1"/>
    </source>
</evidence>
<proteinExistence type="predicted"/>
<dbReference type="Proteomes" id="UP000279833">
    <property type="component" value="Unassembled WGS sequence"/>
</dbReference>
<reference evidence="3" key="1">
    <citation type="submission" date="2016-06" db="UniProtKB">
        <authorList>
            <consortium name="WormBaseParasite"/>
        </authorList>
    </citation>
    <scope>IDENTIFICATION</scope>
</reference>
<name>A0A183JHK8_9TREM</name>
<evidence type="ECO:0000313" key="3">
    <source>
        <dbReference type="WBParaSite" id="SCUD_0000218101-mRNA-1"/>
    </source>
</evidence>